<dbReference type="RefSeq" id="WP_215503897.1">
    <property type="nucleotide sequence ID" value="NZ_CP076361.1"/>
</dbReference>
<dbReference type="EMBL" id="CP076361">
    <property type="protein sequence ID" value="QWK91707.1"/>
    <property type="molecule type" value="Genomic_DNA"/>
</dbReference>
<keyword evidence="2" id="KW-0238">DNA-binding</keyword>
<reference evidence="5" key="1">
    <citation type="submission" date="2021-06" db="EMBL/GenBank/DDBJ databases">
        <title>Direct submission.</title>
        <authorList>
            <person name="Lee C.-S."/>
            <person name="Jin L."/>
        </authorList>
    </citation>
    <scope>NUCLEOTIDE SEQUENCE</scope>
    <source>
        <strain evidence="5">Con5</strain>
    </source>
</reference>
<dbReference type="InterPro" id="IPR018060">
    <property type="entry name" value="HTH_AraC"/>
</dbReference>
<name>A0A975P962_9RHOB</name>
<dbReference type="InterPro" id="IPR035418">
    <property type="entry name" value="AraC-bd_2"/>
</dbReference>
<keyword evidence="3" id="KW-0804">Transcription</keyword>
<dbReference type="Pfam" id="PF12833">
    <property type="entry name" value="HTH_18"/>
    <property type="match status" value="1"/>
</dbReference>
<accession>A0A975P962</accession>
<dbReference type="PANTHER" id="PTHR46796:SF6">
    <property type="entry name" value="ARAC SUBFAMILY"/>
    <property type="match status" value="1"/>
</dbReference>
<dbReference type="PROSITE" id="PS00041">
    <property type="entry name" value="HTH_ARAC_FAMILY_1"/>
    <property type="match status" value="1"/>
</dbReference>
<dbReference type="Proteomes" id="UP000679352">
    <property type="component" value="Chromosome"/>
</dbReference>
<evidence type="ECO:0000256" key="1">
    <source>
        <dbReference type="ARBA" id="ARBA00023015"/>
    </source>
</evidence>
<sequence>MTVTAHSTDRIAPAQRAGHWNTVIADTYFPLQLTFRDAATFQGHLERREIGPVSVSRLRTEPMQYERRPRHISGASDEEYLITIPRRSPVEFRQLGRDVRCDPGGFLLERGDEPYKFSYGAPNDLCVLKVSKPVLCEKLRHPDRFCAKVFDGSTGVGGLFTMYAQNIFPQAPPDSKSAQVLGRQLIELLALSLDAQSDADDGVRSSVRAAHLRRAEDMIRASLSNPALSPEMVSDACGISKRYLHELFSGANVTVSQYIREQRLIAARNILELPNPPPIAEIAYRYGFSDQAQFSRLFKAMFGQTPSGYRARHEGGFRKSA</sequence>
<dbReference type="PRINTS" id="PR00032">
    <property type="entry name" value="HTHARAC"/>
</dbReference>
<dbReference type="GO" id="GO:0043565">
    <property type="term" value="F:sequence-specific DNA binding"/>
    <property type="evidence" value="ECO:0007669"/>
    <property type="project" value="InterPro"/>
</dbReference>
<protein>
    <submittedName>
        <fullName evidence="5">Helix-turn-helix domain-containing protein</fullName>
    </submittedName>
</protein>
<dbReference type="AlphaFoldDB" id="A0A975P962"/>
<dbReference type="InterPro" id="IPR020449">
    <property type="entry name" value="Tscrpt_reg_AraC-type_HTH"/>
</dbReference>
<dbReference type="KEGG" id="gfu:KM031_07530"/>
<dbReference type="InterPro" id="IPR018062">
    <property type="entry name" value="HTH_AraC-typ_CS"/>
</dbReference>
<evidence type="ECO:0000313" key="6">
    <source>
        <dbReference type="Proteomes" id="UP000679352"/>
    </source>
</evidence>
<dbReference type="GO" id="GO:0003700">
    <property type="term" value="F:DNA-binding transcription factor activity"/>
    <property type="evidence" value="ECO:0007669"/>
    <property type="project" value="InterPro"/>
</dbReference>
<dbReference type="Pfam" id="PF14525">
    <property type="entry name" value="AraC_binding_2"/>
    <property type="match status" value="1"/>
</dbReference>
<gene>
    <name evidence="5" type="ORF">KM031_07530</name>
</gene>
<dbReference type="SUPFAM" id="SSF46689">
    <property type="entry name" value="Homeodomain-like"/>
    <property type="match status" value="1"/>
</dbReference>
<dbReference type="InterPro" id="IPR009057">
    <property type="entry name" value="Homeodomain-like_sf"/>
</dbReference>
<keyword evidence="1" id="KW-0805">Transcription regulation</keyword>
<dbReference type="Gene3D" id="1.10.10.60">
    <property type="entry name" value="Homeodomain-like"/>
    <property type="match status" value="1"/>
</dbReference>
<evidence type="ECO:0000313" key="5">
    <source>
        <dbReference type="EMBL" id="QWK91707.1"/>
    </source>
</evidence>
<dbReference type="PANTHER" id="PTHR46796">
    <property type="entry name" value="HTH-TYPE TRANSCRIPTIONAL ACTIVATOR RHAS-RELATED"/>
    <property type="match status" value="1"/>
</dbReference>
<evidence type="ECO:0000259" key="4">
    <source>
        <dbReference type="PROSITE" id="PS01124"/>
    </source>
</evidence>
<dbReference type="InterPro" id="IPR050204">
    <property type="entry name" value="AraC_XylS_family_regulators"/>
</dbReference>
<evidence type="ECO:0000256" key="3">
    <source>
        <dbReference type="ARBA" id="ARBA00023163"/>
    </source>
</evidence>
<feature type="domain" description="HTH araC/xylS-type" evidence="4">
    <location>
        <begin position="213"/>
        <end position="312"/>
    </location>
</feature>
<dbReference type="PROSITE" id="PS01124">
    <property type="entry name" value="HTH_ARAC_FAMILY_2"/>
    <property type="match status" value="1"/>
</dbReference>
<evidence type="ECO:0000256" key="2">
    <source>
        <dbReference type="ARBA" id="ARBA00023125"/>
    </source>
</evidence>
<keyword evidence="6" id="KW-1185">Reference proteome</keyword>
<proteinExistence type="predicted"/>
<dbReference type="SMART" id="SM00342">
    <property type="entry name" value="HTH_ARAC"/>
    <property type="match status" value="1"/>
</dbReference>
<organism evidence="5 6">
    <name type="scientific">Gemmobacter fulvus</name>
    <dbReference type="NCBI Taxonomy" id="2840474"/>
    <lineage>
        <taxon>Bacteria</taxon>
        <taxon>Pseudomonadati</taxon>
        <taxon>Pseudomonadota</taxon>
        <taxon>Alphaproteobacteria</taxon>
        <taxon>Rhodobacterales</taxon>
        <taxon>Paracoccaceae</taxon>
        <taxon>Gemmobacter</taxon>
    </lineage>
</organism>